<name>A0ABU0DZ83_9FIRM</name>
<feature type="domain" description="Gfo/Idh/MocA-like oxidoreductase N-terminal" evidence="3">
    <location>
        <begin position="4"/>
        <end position="124"/>
    </location>
</feature>
<dbReference type="EC" id="1.1.1.370" evidence="5"/>
<comment type="caution">
    <text evidence="5">The sequence shown here is derived from an EMBL/GenBank/DDBJ whole genome shotgun (WGS) entry which is preliminary data.</text>
</comment>
<dbReference type="Pfam" id="PF01408">
    <property type="entry name" value="GFO_IDH_MocA"/>
    <property type="match status" value="1"/>
</dbReference>
<dbReference type="SUPFAM" id="SSF55347">
    <property type="entry name" value="Glyceraldehyde-3-phosphate dehydrogenase-like, C-terminal domain"/>
    <property type="match status" value="1"/>
</dbReference>
<proteinExistence type="inferred from homology"/>
<dbReference type="RefSeq" id="WP_307405476.1">
    <property type="nucleotide sequence ID" value="NZ_JAUSUR010000001.1"/>
</dbReference>
<dbReference type="Gene3D" id="3.40.50.720">
    <property type="entry name" value="NAD(P)-binding Rossmann-like Domain"/>
    <property type="match status" value="1"/>
</dbReference>
<dbReference type="Pfam" id="PF02894">
    <property type="entry name" value="GFO_IDH_MocA_C"/>
    <property type="match status" value="1"/>
</dbReference>
<dbReference type="InterPro" id="IPR000683">
    <property type="entry name" value="Gfo/Idh/MocA-like_OxRdtase_N"/>
</dbReference>
<accession>A0ABU0DZ83</accession>
<dbReference type="SUPFAM" id="SSF51735">
    <property type="entry name" value="NAD(P)-binding Rossmann-fold domains"/>
    <property type="match status" value="1"/>
</dbReference>
<dbReference type="PANTHER" id="PTHR42840:SF3">
    <property type="entry name" value="BINDING ROSSMANN FOLD OXIDOREDUCTASE, PUTATIVE (AFU_ORTHOLOGUE AFUA_2G10240)-RELATED"/>
    <property type="match status" value="1"/>
</dbReference>
<feature type="domain" description="Gfo/Idh/MocA-like oxidoreductase C-terminal" evidence="4">
    <location>
        <begin position="136"/>
        <end position="333"/>
    </location>
</feature>
<dbReference type="Gene3D" id="3.30.360.10">
    <property type="entry name" value="Dihydrodipicolinate Reductase, domain 2"/>
    <property type="match status" value="1"/>
</dbReference>
<evidence type="ECO:0000313" key="5">
    <source>
        <dbReference type="EMBL" id="MDQ0359942.1"/>
    </source>
</evidence>
<dbReference type="Proteomes" id="UP001230220">
    <property type="component" value="Unassembled WGS sequence"/>
</dbReference>
<dbReference type="InterPro" id="IPR004104">
    <property type="entry name" value="Gfo/Idh/MocA-like_OxRdtase_C"/>
</dbReference>
<organism evidence="5 6">
    <name type="scientific">Breznakia pachnodae</name>
    <dbReference type="NCBI Taxonomy" id="265178"/>
    <lineage>
        <taxon>Bacteria</taxon>
        <taxon>Bacillati</taxon>
        <taxon>Bacillota</taxon>
        <taxon>Erysipelotrichia</taxon>
        <taxon>Erysipelotrichales</taxon>
        <taxon>Erysipelotrichaceae</taxon>
        <taxon>Breznakia</taxon>
    </lineage>
</organism>
<protein>
    <submittedName>
        <fullName evidence="5">Myo-inositol 2-dehydrogenase/D-chiro-inositol 1-dehydrogenase/scyllo-inositol 2-dehydrogenase (NAD+)</fullName>
        <ecNumber evidence="5">1.1.1.18</ecNumber>
        <ecNumber evidence="5">1.1.1.369</ecNumber>
        <ecNumber evidence="5">1.1.1.370</ecNumber>
    </submittedName>
</protein>
<evidence type="ECO:0000313" key="6">
    <source>
        <dbReference type="Proteomes" id="UP001230220"/>
    </source>
</evidence>
<evidence type="ECO:0000256" key="2">
    <source>
        <dbReference type="ARBA" id="ARBA00023002"/>
    </source>
</evidence>
<comment type="similarity">
    <text evidence="1">Belongs to the Gfo/Idh/MocA family.</text>
</comment>
<gene>
    <name evidence="5" type="ORF">J2S15_000673</name>
</gene>
<reference evidence="5 6" key="1">
    <citation type="submission" date="2023-07" db="EMBL/GenBank/DDBJ databases">
        <title>Genomic Encyclopedia of Type Strains, Phase IV (KMG-IV): sequencing the most valuable type-strain genomes for metagenomic binning, comparative biology and taxonomic classification.</title>
        <authorList>
            <person name="Goeker M."/>
        </authorList>
    </citation>
    <scope>NUCLEOTIDE SEQUENCE [LARGE SCALE GENOMIC DNA]</scope>
    <source>
        <strain evidence="5 6">DSM 16784</strain>
    </source>
</reference>
<dbReference type="EC" id="1.1.1.18" evidence="5"/>
<dbReference type="GO" id="GO:0050112">
    <property type="term" value="F:inositol 2-dehydrogenase (NAD+) activity"/>
    <property type="evidence" value="ECO:0007669"/>
    <property type="project" value="UniProtKB-EC"/>
</dbReference>
<evidence type="ECO:0000256" key="1">
    <source>
        <dbReference type="ARBA" id="ARBA00010928"/>
    </source>
</evidence>
<dbReference type="EMBL" id="JAUSUR010000001">
    <property type="protein sequence ID" value="MDQ0359942.1"/>
    <property type="molecule type" value="Genomic_DNA"/>
</dbReference>
<dbReference type="PANTHER" id="PTHR42840">
    <property type="entry name" value="NAD(P)-BINDING ROSSMANN-FOLD SUPERFAMILY PROTEIN-RELATED"/>
    <property type="match status" value="1"/>
</dbReference>
<sequence>MKSINVCLIGTGRAGMIHGRNYAKNVQNARLVAVCDPNVESLKAAQEELGVEIGYSDYREVLRDDDIDAVIVVTPTQFHCEIVVAAAKAKKHILCEKPFGVNEEECQLMIDVAKENNVKLQVGFMRRFDESFRQAKALVDQGVIGDVVLVKSLTHGPSELKEWMYDISKSSGPIGEVNSHDLDTLRWFTGSEVESVYAIGGNFRSPEMKEKYPDYYDTVSMNMKFNDGKLGAVDGAQYVQYGYDARAEILGTHGSILVGDQSKLNVVVANKDGEVNKSAMHSWTYLFKDAYAREDQAFIDCILHNTQPEVTGYDGLMSVRLVRLALQSLLEERIVYVEEEKSNG</sequence>
<dbReference type="EC" id="1.1.1.369" evidence="5"/>
<evidence type="ECO:0000259" key="4">
    <source>
        <dbReference type="Pfam" id="PF02894"/>
    </source>
</evidence>
<evidence type="ECO:0000259" key="3">
    <source>
        <dbReference type="Pfam" id="PF01408"/>
    </source>
</evidence>
<keyword evidence="6" id="KW-1185">Reference proteome</keyword>
<keyword evidence="2 5" id="KW-0560">Oxidoreductase</keyword>
<dbReference type="InterPro" id="IPR036291">
    <property type="entry name" value="NAD(P)-bd_dom_sf"/>
</dbReference>